<dbReference type="EMBL" id="WVUK01000058">
    <property type="protein sequence ID" value="KAF7491957.1"/>
    <property type="molecule type" value="Genomic_DNA"/>
</dbReference>
<feature type="compositionally biased region" description="Polar residues" evidence="1">
    <location>
        <begin position="663"/>
        <end position="676"/>
    </location>
</feature>
<evidence type="ECO:0000259" key="3">
    <source>
        <dbReference type="PROSITE" id="PS00028"/>
    </source>
</evidence>
<reference evidence="5" key="3">
    <citation type="submission" date="2022-06" db="UniProtKB">
        <authorList>
            <consortium name="EnsemblMetazoa"/>
        </authorList>
    </citation>
    <scope>IDENTIFICATION</scope>
</reference>
<dbReference type="PANTHER" id="PTHR21385">
    <property type="entry name" value="ZINC FINGER PROTEIN-RELATED"/>
    <property type="match status" value="1"/>
</dbReference>
<reference evidence="6" key="1">
    <citation type="journal article" date="2020" name="PLoS Negl. Trop. Dis.">
        <title>High-quality nuclear genome for Sarcoptes scabiei-A critical resource for a neglected parasite.</title>
        <authorList>
            <person name="Korhonen P.K."/>
            <person name="Gasser R.B."/>
            <person name="Ma G."/>
            <person name="Wang T."/>
            <person name="Stroehlein A.J."/>
            <person name="Young N.D."/>
            <person name="Ang C.S."/>
            <person name="Fernando D.D."/>
            <person name="Lu H.C."/>
            <person name="Taylor S."/>
            <person name="Reynolds S.L."/>
            <person name="Mofiz E."/>
            <person name="Najaraj S.H."/>
            <person name="Gowda H."/>
            <person name="Madugundu A."/>
            <person name="Renuse S."/>
            <person name="Holt D."/>
            <person name="Pandey A."/>
            <person name="Papenfuss A.T."/>
            <person name="Fischer K."/>
        </authorList>
    </citation>
    <scope>NUCLEOTIDE SEQUENCE [LARGE SCALE GENOMIC DNA]</scope>
</reference>
<gene>
    <name evidence="4" type="ORF">SSS_4988</name>
</gene>
<dbReference type="InterPro" id="IPR013087">
    <property type="entry name" value="Znf_C2H2_type"/>
</dbReference>
<evidence type="ECO:0000256" key="1">
    <source>
        <dbReference type="SAM" id="MobiDB-lite"/>
    </source>
</evidence>
<dbReference type="Proteomes" id="UP000070412">
    <property type="component" value="Unassembled WGS sequence"/>
</dbReference>
<dbReference type="AlphaFoldDB" id="A0A834R864"/>
<name>A0A834R864_SARSC</name>
<evidence type="ECO:0000313" key="5">
    <source>
        <dbReference type="EnsemblMetazoa" id="KAF7491957.1"/>
    </source>
</evidence>
<dbReference type="PROSITE" id="PS00028">
    <property type="entry name" value="ZINC_FINGER_C2H2_1"/>
    <property type="match status" value="1"/>
</dbReference>
<dbReference type="OrthoDB" id="4507at2759"/>
<keyword evidence="2" id="KW-0472">Membrane</keyword>
<evidence type="ECO:0000256" key="2">
    <source>
        <dbReference type="SAM" id="Phobius"/>
    </source>
</evidence>
<evidence type="ECO:0000313" key="4">
    <source>
        <dbReference type="EMBL" id="KAF7491957.1"/>
    </source>
</evidence>
<sequence length="723" mass="85328">MNLFSLAYTLQAILIIMFIFILNYRQQNSKDFENLLKCSRSRSKIIRDGIQEKIAPIFDRYQTKMPIHCPFHAEREFLWHPQSITDQEHQQTSNSICPYCGAKFSDPKILTEHWDQEHRYQHYLKKIKQDPLNENNLICLADYCGIFRCDIIERKMLEEEENFFNLNYFSSFFKTNSINENGGSMISSSDDSLLLAKKSCDLEQMKLLQNICLQVIQQCTIDLKLIDRNQSISVIDSFVLALRKELSDSICSYLNCEDFYNDAIDRKNDASTDNDFKRIFSTLKNRKFTVYTQNTDNFFLDCWSNNVHRVLDNLSLPLECFNVTHCDLVEIDHNYVPCFCLKSRKESDDCKSHGPNVCNQSTPSTSLSSHGDDIRRRNNANRKQPNQLKSDSFFRNIFEFHRKIPSDDDLEDLNDNYNNNDSNIQKEIDLSQSKPRNNLNLMDEMNSNKNSKQFKTKASKIHRQMANCIIEEEEESDLDPNSFPNISRKPVKKAQRLLRPLMKHNSSDSIQKRRRETINELRRFQEEICLDELPMRFHSKFVQPIGRASSLSNYQHRYISTDHLSDSFLSMTENRFGAYSYPREIDLYQNESNRRLLKPKQSHNNYVNDNEWFPRVYNQLTQKQLSQQQQQSYHSQPCRQYESSHPIQSFNHFQSVQSINARNYHNPQRNNDSNQFFGGDCYHYDRPPRKSRSAMSSYHVGNPRKRREILSNTRAYSDGWTMS</sequence>
<dbReference type="EnsemblMetazoa" id="SSS_4988s_mrna">
    <property type="protein sequence ID" value="KAF7491957.1"/>
    <property type="gene ID" value="SSS_4988"/>
</dbReference>
<reference evidence="4" key="2">
    <citation type="submission" date="2020-01" db="EMBL/GenBank/DDBJ databases">
        <authorList>
            <person name="Korhonen P.K.K."/>
            <person name="Guangxu M.G."/>
            <person name="Wang T.W."/>
            <person name="Stroehlein A.J.S."/>
            <person name="Young N.D."/>
            <person name="Ang C.-S.A."/>
            <person name="Fernando D.W.F."/>
            <person name="Lu H.L."/>
            <person name="Taylor S.T."/>
            <person name="Ehtesham M.E.M."/>
            <person name="Najaraj S.H.N."/>
            <person name="Harsha G.H.G."/>
            <person name="Madugundu A.M."/>
            <person name="Renuse S.R."/>
            <person name="Holt D.H."/>
            <person name="Pandey A.P."/>
            <person name="Papenfuss A.P."/>
            <person name="Gasser R.B.G."/>
            <person name="Fischer K.F."/>
        </authorList>
    </citation>
    <scope>NUCLEOTIDE SEQUENCE</scope>
    <source>
        <strain evidence="4">SSS_KF_BRIS2020</strain>
    </source>
</reference>
<feature type="region of interest" description="Disordered" evidence="1">
    <location>
        <begin position="663"/>
        <end position="710"/>
    </location>
</feature>
<protein>
    <recommendedName>
        <fullName evidence="3">C2H2-type domain-containing protein</fullName>
    </recommendedName>
</protein>
<feature type="transmembrane region" description="Helical" evidence="2">
    <location>
        <begin position="6"/>
        <end position="24"/>
    </location>
</feature>
<dbReference type="PANTHER" id="PTHR21385:SF0">
    <property type="entry name" value="RE51073P"/>
    <property type="match status" value="1"/>
</dbReference>
<feature type="compositionally biased region" description="Polar residues" evidence="1">
    <location>
        <begin position="357"/>
        <end position="369"/>
    </location>
</feature>
<accession>A0A834R864</accession>
<feature type="region of interest" description="Disordered" evidence="1">
    <location>
        <begin position="347"/>
        <end position="386"/>
    </location>
</feature>
<proteinExistence type="predicted"/>
<keyword evidence="2" id="KW-1133">Transmembrane helix</keyword>
<evidence type="ECO:0000313" key="6">
    <source>
        <dbReference type="Proteomes" id="UP000070412"/>
    </source>
</evidence>
<keyword evidence="2" id="KW-0812">Transmembrane</keyword>
<keyword evidence="6" id="KW-1185">Reference proteome</keyword>
<feature type="domain" description="C2H2-type" evidence="3">
    <location>
        <begin position="97"/>
        <end position="118"/>
    </location>
</feature>
<organism evidence="4">
    <name type="scientific">Sarcoptes scabiei</name>
    <name type="common">Itch mite</name>
    <name type="synonym">Acarus scabiei</name>
    <dbReference type="NCBI Taxonomy" id="52283"/>
    <lineage>
        <taxon>Eukaryota</taxon>
        <taxon>Metazoa</taxon>
        <taxon>Ecdysozoa</taxon>
        <taxon>Arthropoda</taxon>
        <taxon>Chelicerata</taxon>
        <taxon>Arachnida</taxon>
        <taxon>Acari</taxon>
        <taxon>Acariformes</taxon>
        <taxon>Sarcoptiformes</taxon>
        <taxon>Astigmata</taxon>
        <taxon>Psoroptidia</taxon>
        <taxon>Sarcoptoidea</taxon>
        <taxon>Sarcoptidae</taxon>
        <taxon>Sarcoptinae</taxon>
        <taxon>Sarcoptes</taxon>
    </lineage>
</organism>